<dbReference type="Proteomes" id="UP000326944">
    <property type="component" value="Chromosome"/>
</dbReference>
<keyword evidence="1" id="KW-0472">Membrane</keyword>
<evidence type="ECO:0008006" key="4">
    <source>
        <dbReference type="Google" id="ProtNLM"/>
    </source>
</evidence>
<dbReference type="OrthoDB" id="9788139at2"/>
<feature type="transmembrane region" description="Helical" evidence="1">
    <location>
        <begin position="98"/>
        <end position="118"/>
    </location>
</feature>
<keyword evidence="1" id="KW-1133">Transmembrane helix</keyword>
<keyword evidence="1" id="KW-0812">Transmembrane</keyword>
<evidence type="ECO:0000313" key="3">
    <source>
        <dbReference type="Proteomes" id="UP000326944"/>
    </source>
</evidence>
<organism evidence="2 3">
    <name type="scientific">Sulfurimonas lithotrophica</name>
    <dbReference type="NCBI Taxonomy" id="2590022"/>
    <lineage>
        <taxon>Bacteria</taxon>
        <taxon>Pseudomonadati</taxon>
        <taxon>Campylobacterota</taxon>
        <taxon>Epsilonproteobacteria</taxon>
        <taxon>Campylobacterales</taxon>
        <taxon>Sulfurimonadaceae</taxon>
        <taxon>Sulfurimonas</taxon>
    </lineage>
</organism>
<keyword evidence="3" id="KW-1185">Reference proteome</keyword>
<feature type="transmembrane region" description="Helical" evidence="1">
    <location>
        <begin position="258"/>
        <end position="278"/>
    </location>
</feature>
<protein>
    <recommendedName>
        <fullName evidence="4">Vitamin K epoxide reductase</fullName>
    </recommendedName>
</protein>
<feature type="transmembrane region" description="Helical" evidence="1">
    <location>
        <begin position="53"/>
        <end position="74"/>
    </location>
</feature>
<feature type="transmembrane region" description="Helical" evidence="1">
    <location>
        <begin position="285"/>
        <end position="306"/>
    </location>
</feature>
<sequence>MILSPEILTIYILDFLFFVFGLIALYLSVKIYLKYDKNSSDPLQYSLERQSYLATTIIKYIFIVKVPLFLFFIFTLDKLSNVLSGAMCGAGVLDATDYGTMLITLKVLNIYLFAFWLVLNTEDVKNEKQPYIKMKFALFIVLFALFLSEILIEFYTFYNFEIDKLVSCCGTLYSSTSDSIVSSLFSIDNNILVSVFYANFALITFAYVFKSKYVYAISNLIFIIVSIISMIMFFGTYIYELPSHHCPFCYLQSDYYYVGYLIYALLFIGTFNGLIVLFKDKFFKLSFISNLLFVLLVSGYVVVYYLKNGVFL</sequence>
<feature type="transmembrane region" description="Helical" evidence="1">
    <location>
        <begin position="191"/>
        <end position="209"/>
    </location>
</feature>
<proteinExistence type="predicted"/>
<dbReference type="RefSeq" id="WP_152307453.1">
    <property type="nucleotide sequence ID" value="NZ_CP043617.1"/>
</dbReference>
<reference evidence="2 3" key="1">
    <citation type="submission" date="2019-09" db="EMBL/GenBank/DDBJ databases">
        <title>Sulfurimonas gotlandica sp. nov., a chemoautotrophic and psychrotolerant epsilonproteobacterium isolated from a pelagic redoxcline, and an emended description of the genus Sulfurimonas.</title>
        <authorList>
            <person name="Wang S."/>
            <person name="Jiang L."/>
            <person name="Shao S."/>
        </authorList>
    </citation>
    <scope>NUCLEOTIDE SEQUENCE [LARGE SCALE GENOMIC DNA]</scope>
    <source>
        <strain evidence="2 3">GYSZ_1</strain>
    </source>
</reference>
<gene>
    <name evidence="2" type="ORF">FJR48_07095</name>
</gene>
<feature type="transmembrane region" description="Helical" evidence="1">
    <location>
        <begin position="12"/>
        <end position="33"/>
    </location>
</feature>
<dbReference type="AlphaFoldDB" id="A0A5P8P1D3"/>
<feature type="transmembrane region" description="Helical" evidence="1">
    <location>
        <begin position="138"/>
        <end position="158"/>
    </location>
</feature>
<dbReference type="EMBL" id="CP043617">
    <property type="protein sequence ID" value="QFR49509.1"/>
    <property type="molecule type" value="Genomic_DNA"/>
</dbReference>
<name>A0A5P8P1D3_9BACT</name>
<evidence type="ECO:0000313" key="2">
    <source>
        <dbReference type="EMBL" id="QFR49509.1"/>
    </source>
</evidence>
<feature type="transmembrane region" description="Helical" evidence="1">
    <location>
        <begin position="216"/>
        <end position="238"/>
    </location>
</feature>
<dbReference type="KEGG" id="sulg:FJR48_07095"/>
<accession>A0A5P8P1D3</accession>
<evidence type="ECO:0000256" key="1">
    <source>
        <dbReference type="SAM" id="Phobius"/>
    </source>
</evidence>